<gene>
    <name evidence="1" type="ORF">OG863_04195</name>
</gene>
<dbReference type="InterPro" id="IPR015942">
    <property type="entry name" value="Asp/Glu/hydantoin_racemase"/>
</dbReference>
<sequence length="221" mass="22513">MLALLHTSPVHVPVFDTLRDEEAPGLALHHLVRPELLDRARAQGPDAVTEDVSAALAAAAQDGARAMLCTCSTIGSVAEAAGAALGLPVLRVDRPMAAAAVAAGPRITVLAAVESTFAPTGALIAQEADRAGRAVSVRNVLVPDAWERFEASDGDGYRAAVVSAVREIRDADVIVLAQASMAPAAEGLAAGVPVLSSPRPGLRAAAQRAASDSSFSGLRTM</sequence>
<keyword evidence="2" id="KW-1185">Reference proteome</keyword>
<evidence type="ECO:0000313" key="2">
    <source>
        <dbReference type="Proteomes" id="UP001344251"/>
    </source>
</evidence>
<protein>
    <submittedName>
        <fullName evidence="1">Aspartate/glutamate racemase family protein</fullName>
    </submittedName>
</protein>
<dbReference type="Gene3D" id="3.40.50.1860">
    <property type="match status" value="1"/>
</dbReference>
<dbReference type="RefSeq" id="WP_326616467.1">
    <property type="nucleotide sequence ID" value="NZ_CP109106.1"/>
</dbReference>
<dbReference type="Proteomes" id="UP001344251">
    <property type="component" value="Chromosome"/>
</dbReference>
<organism evidence="1 2">
    <name type="scientific">Streptomyces decoyicus</name>
    <dbReference type="NCBI Taxonomy" id="249567"/>
    <lineage>
        <taxon>Bacteria</taxon>
        <taxon>Bacillati</taxon>
        <taxon>Actinomycetota</taxon>
        <taxon>Actinomycetes</taxon>
        <taxon>Kitasatosporales</taxon>
        <taxon>Streptomycetaceae</taxon>
        <taxon>Streptomyces</taxon>
    </lineage>
</organism>
<dbReference type="EMBL" id="CP109106">
    <property type="protein sequence ID" value="WSB67219.1"/>
    <property type="molecule type" value="Genomic_DNA"/>
</dbReference>
<name>A0ABZ1FAW8_9ACTN</name>
<accession>A0ABZ1FAW8</accession>
<evidence type="ECO:0000313" key="1">
    <source>
        <dbReference type="EMBL" id="WSB67219.1"/>
    </source>
</evidence>
<proteinExistence type="predicted"/>
<reference evidence="1 2" key="1">
    <citation type="submission" date="2022-10" db="EMBL/GenBank/DDBJ databases">
        <title>The complete genomes of actinobacterial strains from the NBC collection.</title>
        <authorList>
            <person name="Joergensen T.S."/>
            <person name="Alvarez Arevalo M."/>
            <person name="Sterndorff E.B."/>
            <person name="Faurdal D."/>
            <person name="Vuksanovic O."/>
            <person name="Mourched A.-S."/>
            <person name="Charusanti P."/>
            <person name="Shaw S."/>
            <person name="Blin K."/>
            <person name="Weber T."/>
        </authorList>
    </citation>
    <scope>NUCLEOTIDE SEQUENCE [LARGE SCALE GENOMIC DNA]</scope>
    <source>
        <strain evidence="1 2">NBC 01774</strain>
    </source>
</reference>
<dbReference type="InterPro" id="IPR001920">
    <property type="entry name" value="Asp/Glu_race"/>
</dbReference>
<dbReference type="Pfam" id="PF01177">
    <property type="entry name" value="Asp_Glu_race"/>
    <property type="match status" value="1"/>
</dbReference>